<feature type="region of interest" description="Disordered" evidence="1">
    <location>
        <begin position="26"/>
        <end position="71"/>
    </location>
</feature>
<dbReference type="Proteomes" id="UP000265614">
    <property type="component" value="Unassembled WGS sequence"/>
</dbReference>
<organism evidence="3 4">
    <name type="scientific">Vallicoccus soli</name>
    <dbReference type="NCBI Taxonomy" id="2339232"/>
    <lineage>
        <taxon>Bacteria</taxon>
        <taxon>Bacillati</taxon>
        <taxon>Actinomycetota</taxon>
        <taxon>Actinomycetes</taxon>
        <taxon>Motilibacterales</taxon>
        <taxon>Vallicoccaceae</taxon>
        <taxon>Vallicoccus</taxon>
    </lineage>
</organism>
<evidence type="ECO:0008006" key="5">
    <source>
        <dbReference type="Google" id="ProtNLM"/>
    </source>
</evidence>
<evidence type="ECO:0000256" key="2">
    <source>
        <dbReference type="SAM" id="SignalP"/>
    </source>
</evidence>
<dbReference type="SUPFAM" id="SSF49503">
    <property type="entry name" value="Cupredoxins"/>
    <property type="match status" value="1"/>
</dbReference>
<keyword evidence="4" id="KW-1185">Reference proteome</keyword>
<gene>
    <name evidence="3" type="ORF">D5H78_12255</name>
</gene>
<dbReference type="OrthoDB" id="6717945at2"/>
<reference evidence="3 4" key="1">
    <citation type="submission" date="2018-09" db="EMBL/GenBank/DDBJ databases">
        <title>YIM 75000 draft genome.</title>
        <authorList>
            <person name="Tang S."/>
            <person name="Feng Y."/>
        </authorList>
    </citation>
    <scope>NUCLEOTIDE SEQUENCE [LARGE SCALE GENOMIC DNA]</scope>
    <source>
        <strain evidence="3 4">YIM 75000</strain>
    </source>
</reference>
<sequence>MTPLRRQTAAAALLAALALAGCASADEERPTAPAATASAAPSPAGAAPGATPGVSPEVTPTAPGVVGTPGTVAPQAREIEVSVVEGEVRPATGTYDVEQGEQLRITVTSDEPDELHVHGFGDPSLELEPGVPGTLELTADETGQFEVETHESGLLLFTLAVR</sequence>
<name>A0A3A3YV43_9ACTN</name>
<feature type="compositionally biased region" description="Low complexity" evidence="1">
    <location>
        <begin position="31"/>
        <end position="56"/>
    </location>
</feature>
<protein>
    <recommendedName>
        <fullName evidence="5">EfeO-type cupredoxin-like domain-containing protein</fullName>
    </recommendedName>
</protein>
<evidence type="ECO:0000256" key="1">
    <source>
        <dbReference type="SAM" id="MobiDB-lite"/>
    </source>
</evidence>
<feature type="signal peptide" evidence="2">
    <location>
        <begin position="1"/>
        <end position="25"/>
    </location>
</feature>
<dbReference type="PROSITE" id="PS51257">
    <property type="entry name" value="PROKAR_LIPOPROTEIN"/>
    <property type="match status" value="1"/>
</dbReference>
<dbReference type="InterPro" id="IPR008972">
    <property type="entry name" value="Cupredoxin"/>
</dbReference>
<dbReference type="Gene3D" id="2.60.40.420">
    <property type="entry name" value="Cupredoxins - blue copper proteins"/>
    <property type="match status" value="1"/>
</dbReference>
<comment type="caution">
    <text evidence="3">The sequence shown here is derived from an EMBL/GenBank/DDBJ whole genome shotgun (WGS) entry which is preliminary data.</text>
</comment>
<evidence type="ECO:0000313" key="4">
    <source>
        <dbReference type="Proteomes" id="UP000265614"/>
    </source>
</evidence>
<keyword evidence="2" id="KW-0732">Signal</keyword>
<dbReference type="RefSeq" id="WP_119950774.1">
    <property type="nucleotide sequence ID" value="NZ_QZEZ01000005.1"/>
</dbReference>
<dbReference type="AlphaFoldDB" id="A0A3A3YV43"/>
<evidence type="ECO:0000313" key="3">
    <source>
        <dbReference type="EMBL" id="RJK95421.1"/>
    </source>
</evidence>
<accession>A0A3A3YV43</accession>
<proteinExistence type="predicted"/>
<feature type="chain" id="PRO_5017229297" description="EfeO-type cupredoxin-like domain-containing protein" evidence="2">
    <location>
        <begin position="26"/>
        <end position="162"/>
    </location>
</feature>
<dbReference type="EMBL" id="QZEZ01000005">
    <property type="protein sequence ID" value="RJK95421.1"/>
    <property type="molecule type" value="Genomic_DNA"/>
</dbReference>